<keyword evidence="3" id="KW-1185">Reference proteome</keyword>
<evidence type="ECO:0000259" key="1">
    <source>
        <dbReference type="Pfam" id="PF07885"/>
    </source>
</evidence>
<gene>
    <name evidence="2" type="ORF">CAP_0654</name>
</gene>
<dbReference type="SUPFAM" id="SSF81324">
    <property type="entry name" value="Voltage-gated potassium channels"/>
    <property type="match status" value="1"/>
</dbReference>
<dbReference type="Gene3D" id="1.10.287.70">
    <property type="match status" value="1"/>
</dbReference>
<dbReference type="RefSeq" id="WP_156040598.1">
    <property type="nucleotide sequence ID" value="NZ_ASRX01000011.1"/>
</dbReference>
<comment type="caution">
    <text evidence="2">The sequence shown here is derived from an EMBL/GenBank/DDBJ whole genome shotgun (WGS) entry which is preliminary data.</text>
</comment>
<name>A0A017TEC6_9BACT</name>
<protein>
    <recommendedName>
        <fullName evidence="1">Potassium channel domain-containing protein</fullName>
    </recommendedName>
</protein>
<proteinExistence type="predicted"/>
<dbReference type="EMBL" id="ASRX01000011">
    <property type="protein sequence ID" value="EYF07175.1"/>
    <property type="molecule type" value="Genomic_DNA"/>
</dbReference>
<dbReference type="Pfam" id="PF07885">
    <property type="entry name" value="Ion_trans_2"/>
    <property type="match status" value="1"/>
</dbReference>
<dbReference type="InterPro" id="IPR013099">
    <property type="entry name" value="K_chnl_dom"/>
</dbReference>
<evidence type="ECO:0000313" key="2">
    <source>
        <dbReference type="EMBL" id="EYF07175.1"/>
    </source>
</evidence>
<reference evidence="2 3" key="1">
    <citation type="submission" date="2013-05" db="EMBL/GenBank/DDBJ databases">
        <title>Genome assembly of Chondromyces apiculatus DSM 436.</title>
        <authorList>
            <person name="Sharma G."/>
            <person name="Khatri I."/>
            <person name="Kaur C."/>
            <person name="Mayilraj S."/>
            <person name="Subramanian S."/>
        </authorList>
    </citation>
    <scope>NUCLEOTIDE SEQUENCE [LARGE SCALE GENOMIC DNA]</scope>
    <source>
        <strain evidence="2 3">DSM 436</strain>
    </source>
</reference>
<dbReference type="Proteomes" id="UP000019678">
    <property type="component" value="Unassembled WGS sequence"/>
</dbReference>
<dbReference type="AlphaFoldDB" id="A0A017TEC6"/>
<accession>A0A017TEC6</accession>
<dbReference type="OrthoDB" id="5525085at2"/>
<sequence>MADVLPRGVDVRALLPIALGLYATYEDELGQVTLDRLQAFKQKARQAAAKDPIDSLLAMALIGATLMHAAEKDHNPRCRTFMDALTFVTTSLSVGYDNKFPVTDVGKAVGSFVQVFGPSLAAAALQPPNAELRVQEDREVNRAMLARLDAILEALKNRPEGR</sequence>
<feature type="domain" description="Potassium channel" evidence="1">
    <location>
        <begin position="57"/>
        <end position="125"/>
    </location>
</feature>
<evidence type="ECO:0000313" key="3">
    <source>
        <dbReference type="Proteomes" id="UP000019678"/>
    </source>
</evidence>
<organism evidence="2 3">
    <name type="scientific">Chondromyces apiculatus DSM 436</name>
    <dbReference type="NCBI Taxonomy" id="1192034"/>
    <lineage>
        <taxon>Bacteria</taxon>
        <taxon>Pseudomonadati</taxon>
        <taxon>Myxococcota</taxon>
        <taxon>Polyangia</taxon>
        <taxon>Polyangiales</taxon>
        <taxon>Polyangiaceae</taxon>
        <taxon>Chondromyces</taxon>
    </lineage>
</organism>